<dbReference type="InterPro" id="IPR050169">
    <property type="entry name" value="Krueppel_C2H2_ZnF"/>
</dbReference>
<dbReference type="GO" id="GO:0006355">
    <property type="term" value="P:regulation of DNA-templated transcription"/>
    <property type="evidence" value="ECO:0007669"/>
    <property type="project" value="InterPro"/>
</dbReference>
<evidence type="ECO:0000313" key="4">
    <source>
        <dbReference type="Proteomes" id="UP000236370"/>
    </source>
</evidence>
<dbReference type="InterPro" id="IPR036051">
    <property type="entry name" value="KRAB_dom_sf"/>
</dbReference>
<evidence type="ECO:0000259" key="2">
    <source>
        <dbReference type="PROSITE" id="PS50805"/>
    </source>
</evidence>
<comment type="caution">
    <text evidence="3">The sequence shown here is derived from an EMBL/GenBank/DDBJ whole genome shotgun (WGS) entry which is preliminary data.</text>
</comment>
<dbReference type="PANTHER" id="PTHR23232">
    <property type="entry name" value="KRAB DOMAIN C2H2 ZINC FINGER"/>
    <property type="match status" value="1"/>
</dbReference>
<feature type="non-terminal residue" evidence="3">
    <location>
        <position position="118"/>
    </location>
</feature>
<dbReference type="InterPro" id="IPR001909">
    <property type="entry name" value="KRAB"/>
</dbReference>
<proteinExistence type="predicted"/>
<feature type="chain" id="PRO_5014448731" evidence="1">
    <location>
        <begin position="20"/>
        <end position="118"/>
    </location>
</feature>
<protein>
    <submittedName>
        <fullName evidence="3">ZNF433 isoform 10</fullName>
    </submittedName>
</protein>
<organism evidence="3 4">
    <name type="scientific">Pan troglodytes</name>
    <name type="common">Chimpanzee</name>
    <dbReference type="NCBI Taxonomy" id="9598"/>
    <lineage>
        <taxon>Eukaryota</taxon>
        <taxon>Metazoa</taxon>
        <taxon>Chordata</taxon>
        <taxon>Craniata</taxon>
        <taxon>Vertebrata</taxon>
        <taxon>Euteleostomi</taxon>
        <taxon>Mammalia</taxon>
        <taxon>Eutheria</taxon>
        <taxon>Euarchontoglires</taxon>
        <taxon>Primates</taxon>
        <taxon>Haplorrhini</taxon>
        <taxon>Catarrhini</taxon>
        <taxon>Hominidae</taxon>
        <taxon>Pan</taxon>
    </lineage>
</organism>
<keyword evidence="1" id="KW-0732">Signal</keyword>
<dbReference type="CDD" id="cd07765">
    <property type="entry name" value="KRAB_A-box"/>
    <property type="match status" value="1"/>
</dbReference>
<gene>
    <name evidence="3" type="ORF">CK820_G0026439</name>
</gene>
<evidence type="ECO:0000313" key="3">
    <source>
        <dbReference type="EMBL" id="PNI51310.1"/>
    </source>
</evidence>
<name>A0A2J8LVK0_PANTR</name>
<dbReference type="SUPFAM" id="SSF109640">
    <property type="entry name" value="KRAB domain (Kruppel-associated box)"/>
    <property type="match status" value="1"/>
</dbReference>
<feature type="signal peptide" evidence="1">
    <location>
        <begin position="1"/>
        <end position="19"/>
    </location>
</feature>
<dbReference type="Proteomes" id="UP000236370">
    <property type="component" value="Unassembled WGS sequence"/>
</dbReference>
<dbReference type="AlphaFoldDB" id="A0A2J8LVK0"/>
<dbReference type="Pfam" id="PF01352">
    <property type="entry name" value="KRAB"/>
    <property type="match status" value="1"/>
</dbReference>
<feature type="domain" description="KRAB" evidence="2">
    <location>
        <begin position="18"/>
        <end position="96"/>
    </location>
</feature>
<evidence type="ECO:0000256" key="1">
    <source>
        <dbReference type="SAM" id="SignalP"/>
    </source>
</evidence>
<accession>A0A2J8LVK0</accession>
<dbReference type="PANTHER" id="PTHR23232:SF158">
    <property type="entry name" value="KRAB DOMAIN-CONTAINING PROTEIN 5"/>
    <property type="match status" value="1"/>
</dbReference>
<dbReference type="Gene3D" id="6.10.140.140">
    <property type="match status" value="1"/>
</dbReference>
<dbReference type="EMBL" id="NBAG03000278">
    <property type="protein sequence ID" value="PNI51310.1"/>
    <property type="molecule type" value="Genomic_DNA"/>
</dbReference>
<dbReference type="SMART" id="SM00349">
    <property type="entry name" value="KRAB"/>
    <property type="match status" value="1"/>
</dbReference>
<dbReference type="PROSITE" id="PS50805">
    <property type="entry name" value="KRAB"/>
    <property type="match status" value="1"/>
</dbReference>
<reference evidence="3 4" key="1">
    <citation type="submission" date="2017-12" db="EMBL/GenBank/DDBJ databases">
        <title>High-resolution comparative analysis of great ape genomes.</title>
        <authorList>
            <person name="Pollen A."/>
            <person name="Hastie A."/>
            <person name="Hormozdiari F."/>
            <person name="Dougherty M."/>
            <person name="Liu R."/>
            <person name="Chaisson M."/>
            <person name="Hoppe E."/>
            <person name="Hill C."/>
            <person name="Pang A."/>
            <person name="Hillier L."/>
            <person name="Baker C."/>
            <person name="Armstrong J."/>
            <person name="Shendure J."/>
            <person name="Paten B."/>
            <person name="Wilson R."/>
            <person name="Chao H."/>
            <person name="Schneider V."/>
            <person name="Ventura M."/>
            <person name="Kronenberg Z."/>
            <person name="Murali S."/>
            <person name="Gordon D."/>
            <person name="Cantsilieris S."/>
            <person name="Munson K."/>
            <person name="Nelson B."/>
            <person name="Raja A."/>
            <person name="Underwood J."/>
            <person name="Diekhans M."/>
            <person name="Fiddes I."/>
            <person name="Haussler D."/>
            <person name="Eichler E."/>
        </authorList>
    </citation>
    <scope>NUCLEOTIDE SEQUENCE [LARGE SCALE GENOMIC DNA]</scope>
    <source>
        <strain evidence="3">Yerkes chimp pedigree #C0471</strain>
    </source>
</reference>
<sequence length="118" mass="13825">MLVLSIFLYTCEMFQDSVAFEDVAVTFTQEEWALLDPSQKNLYRDVMQETFRNLASIGKKWKPQNIYVEYENLRRNLRIVGERLFESKEGHQHGEILTQVPDDMLKKKTTTGVKSCES</sequence>